<protein>
    <submittedName>
        <fullName evidence="9">AI-2 transport protein TqsA</fullName>
    </submittedName>
</protein>
<accession>A0A517NM44</accession>
<evidence type="ECO:0000256" key="8">
    <source>
        <dbReference type="SAM" id="Phobius"/>
    </source>
</evidence>
<evidence type="ECO:0000256" key="4">
    <source>
        <dbReference type="ARBA" id="ARBA00022475"/>
    </source>
</evidence>
<comment type="similarity">
    <text evidence="2">Belongs to the autoinducer-2 exporter (AI-2E) (TC 2.A.86) family.</text>
</comment>
<keyword evidence="5 8" id="KW-0812">Transmembrane</keyword>
<evidence type="ECO:0000256" key="5">
    <source>
        <dbReference type="ARBA" id="ARBA00022692"/>
    </source>
</evidence>
<evidence type="ECO:0000256" key="3">
    <source>
        <dbReference type="ARBA" id="ARBA00022448"/>
    </source>
</evidence>
<dbReference type="GO" id="GO:0055085">
    <property type="term" value="P:transmembrane transport"/>
    <property type="evidence" value="ECO:0007669"/>
    <property type="project" value="TreeGrafter"/>
</dbReference>
<dbReference type="AlphaFoldDB" id="A0A517NM44"/>
<keyword evidence="10" id="KW-1185">Reference proteome</keyword>
<feature type="transmembrane region" description="Helical" evidence="8">
    <location>
        <begin position="45"/>
        <end position="62"/>
    </location>
</feature>
<evidence type="ECO:0000313" key="10">
    <source>
        <dbReference type="Proteomes" id="UP000319817"/>
    </source>
</evidence>
<organism evidence="9 10">
    <name type="scientific">Stieleria marina</name>
    <dbReference type="NCBI Taxonomy" id="1930275"/>
    <lineage>
        <taxon>Bacteria</taxon>
        <taxon>Pseudomonadati</taxon>
        <taxon>Planctomycetota</taxon>
        <taxon>Planctomycetia</taxon>
        <taxon>Pirellulales</taxon>
        <taxon>Pirellulaceae</taxon>
        <taxon>Stieleria</taxon>
    </lineage>
</organism>
<evidence type="ECO:0000313" key="9">
    <source>
        <dbReference type="EMBL" id="QDT08159.1"/>
    </source>
</evidence>
<dbReference type="InterPro" id="IPR002549">
    <property type="entry name" value="AI-2E-like"/>
</dbReference>
<feature type="transmembrane region" description="Helical" evidence="8">
    <location>
        <begin position="74"/>
        <end position="96"/>
    </location>
</feature>
<dbReference type="PANTHER" id="PTHR21716:SF53">
    <property type="entry name" value="PERMEASE PERM-RELATED"/>
    <property type="match status" value="1"/>
</dbReference>
<dbReference type="PANTHER" id="PTHR21716">
    <property type="entry name" value="TRANSMEMBRANE PROTEIN"/>
    <property type="match status" value="1"/>
</dbReference>
<evidence type="ECO:0000256" key="2">
    <source>
        <dbReference type="ARBA" id="ARBA00009773"/>
    </source>
</evidence>
<evidence type="ECO:0000256" key="7">
    <source>
        <dbReference type="ARBA" id="ARBA00023136"/>
    </source>
</evidence>
<name>A0A517NM44_9BACT</name>
<dbReference type="EMBL" id="CP036526">
    <property type="protein sequence ID" value="QDT08159.1"/>
    <property type="molecule type" value="Genomic_DNA"/>
</dbReference>
<reference evidence="9 10" key="1">
    <citation type="submission" date="2019-02" db="EMBL/GenBank/DDBJ databases">
        <title>Deep-cultivation of Planctomycetes and their phenomic and genomic characterization uncovers novel biology.</title>
        <authorList>
            <person name="Wiegand S."/>
            <person name="Jogler M."/>
            <person name="Boedeker C."/>
            <person name="Pinto D."/>
            <person name="Vollmers J."/>
            <person name="Rivas-Marin E."/>
            <person name="Kohn T."/>
            <person name="Peeters S.H."/>
            <person name="Heuer A."/>
            <person name="Rast P."/>
            <person name="Oberbeckmann S."/>
            <person name="Bunk B."/>
            <person name="Jeske O."/>
            <person name="Meyerdierks A."/>
            <person name="Storesund J.E."/>
            <person name="Kallscheuer N."/>
            <person name="Luecker S."/>
            <person name="Lage O.M."/>
            <person name="Pohl T."/>
            <person name="Merkel B.J."/>
            <person name="Hornburger P."/>
            <person name="Mueller R.-W."/>
            <person name="Bruemmer F."/>
            <person name="Labrenz M."/>
            <person name="Spormann A.M."/>
            <person name="Op den Camp H."/>
            <person name="Overmann J."/>
            <person name="Amann R."/>
            <person name="Jetten M.S.M."/>
            <person name="Mascher T."/>
            <person name="Medema M.H."/>
            <person name="Devos D.P."/>
            <person name="Kaster A.-K."/>
            <person name="Ovreas L."/>
            <person name="Rohde M."/>
            <person name="Galperin M.Y."/>
            <person name="Jogler C."/>
        </authorList>
    </citation>
    <scope>NUCLEOTIDE SEQUENCE [LARGE SCALE GENOMIC DNA]</scope>
    <source>
        <strain evidence="9 10">K23_9</strain>
    </source>
</reference>
<evidence type="ECO:0000256" key="6">
    <source>
        <dbReference type="ARBA" id="ARBA00022989"/>
    </source>
</evidence>
<dbReference type="GO" id="GO:0005886">
    <property type="term" value="C:plasma membrane"/>
    <property type="evidence" value="ECO:0007669"/>
    <property type="project" value="UniProtKB-SubCell"/>
</dbReference>
<dbReference type="Pfam" id="PF01594">
    <property type="entry name" value="AI-2E_transport"/>
    <property type="match status" value="1"/>
</dbReference>
<sequence>MMKTTDHLGLNPKTHLTESRVQTICLIVIAVFAAMYAVYWLRPVLVPFVVSVFVVSGLVPILSGLEKRLQVNRLVAAMITLVVGMFVLAAFVVLIGNSVTELRQNSDAYLNSVEELVGKFESQFPSLLSSVSSDTDQEPSELLVGDKKLGDWIESATRSGIGEVLAVLAGLVSSSIVVLIYVFFLLIGSPSHQESGTVLEIVREVRTYLRVKTVISALTGLVFGLILWMFGVPMAFVFGLLAFLLNFIPNVGPLFATLLPIPLIVLAPDASLLWIIACITIIATVQAVSGNIVEPRIMGQSSDLHPVTILTALMFWGMMWGLMGMFLATPITSVIKLLLDRSKTTQPIANLMAGRWNETTDRQPTAVP</sequence>
<feature type="transmembrane region" description="Helical" evidence="8">
    <location>
        <begin position="21"/>
        <end position="39"/>
    </location>
</feature>
<feature type="transmembrane region" description="Helical" evidence="8">
    <location>
        <begin position="271"/>
        <end position="293"/>
    </location>
</feature>
<gene>
    <name evidence="9" type="primary">tqsA_1</name>
    <name evidence="9" type="ORF">K239x_00910</name>
</gene>
<comment type="subcellular location">
    <subcellularLocation>
        <location evidence="1">Cell membrane</location>
        <topology evidence="1">Multi-pass membrane protein</topology>
    </subcellularLocation>
</comment>
<feature type="transmembrane region" description="Helical" evidence="8">
    <location>
        <begin position="164"/>
        <end position="188"/>
    </location>
</feature>
<dbReference type="Proteomes" id="UP000319817">
    <property type="component" value="Chromosome"/>
</dbReference>
<keyword evidence="3" id="KW-0813">Transport</keyword>
<evidence type="ECO:0000256" key="1">
    <source>
        <dbReference type="ARBA" id="ARBA00004651"/>
    </source>
</evidence>
<keyword evidence="6 8" id="KW-1133">Transmembrane helix</keyword>
<dbReference type="RefSeq" id="WP_419189497.1">
    <property type="nucleotide sequence ID" value="NZ_CP036526.1"/>
</dbReference>
<feature type="transmembrane region" description="Helical" evidence="8">
    <location>
        <begin position="313"/>
        <end position="339"/>
    </location>
</feature>
<feature type="transmembrane region" description="Helical" evidence="8">
    <location>
        <begin position="209"/>
        <end position="230"/>
    </location>
</feature>
<keyword evidence="7 8" id="KW-0472">Membrane</keyword>
<feature type="transmembrane region" description="Helical" evidence="8">
    <location>
        <begin position="236"/>
        <end position="259"/>
    </location>
</feature>
<keyword evidence="4" id="KW-1003">Cell membrane</keyword>
<proteinExistence type="inferred from homology"/>